<dbReference type="InterPro" id="IPR013106">
    <property type="entry name" value="Ig_V-set"/>
</dbReference>
<keyword evidence="3 11" id="KW-0812">Transmembrane</keyword>
<dbReference type="GeneID" id="115921503"/>
<comment type="subcellular location">
    <subcellularLocation>
        <location evidence="1">Cell membrane</location>
        <topology evidence="1">Single-pass type I membrane protein</topology>
    </subcellularLocation>
</comment>
<dbReference type="SUPFAM" id="SSF48726">
    <property type="entry name" value="Immunoglobulin"/>
    <property type="match status" value="2"/>
</dbReference>
<dbReference type="InterPro" id="IPR003599">
    <property type="entry name" value="Ig_sub"/>
</dbReference>
<keyword evidence="15" id="KW-1185">Reference proteome</keyword>
<keyword evidence="6 11" id="KW-0472">Membrane</keyword>
<dbReference type="KEGG" id="spu:115921503"/>
<dbReference type="Pfam" id="PF07686">
    <property type="entry name" value="V-set"/>
    <property type="match status" value="1"/>
</dbReference>
<feature type="signal peptide" evidence="12">
    <location>
        <begin position="1"/>
        <end position="21"/>
    </location>
</feature>
<dbReference type="InterPro" id="IPR007110">
    <property type="entry name" value="Ig-like_dom"/>
</dbReference>
<dbReference type="PANTHER" id="PTHR25466">
    <property type="entry name" value="T-LYMPHOCYTE ACTIVATION ANTIGEN"/>
    <property type="match status" value="1"/>
</dbReference>
<reference evidence="14" key="2">
    <citation type="submission" date="2021-01" db="UniProtKB">
        <authorList>
            <consortium name="EnsemblMetazoa"/>
        </authorList>
    </citation>
    <scope>IDENTIFICATION</scope>
</reference>
<evidence type="ECO:0000256" key="9">
    <source>
        <dbReference type="ARBA" id="ARBA00023180"/>
    </source>
</evidence>
<evidence type="ECO:0000313" key="15">
    <source>
        <dbReference type="Proteomes" id="UP000007110"/>
    </source>
</evidence>
<dbReference type="Gene3D" id="3.40.50.300">
    <property type="entry name" value="P-loop containing nucleotide triphosphate hydrolases"/>
    <property type="match status" value="1"/>
</dbReference>
<name>A0A7M7NDG3_STRPU</name>
<keyword evidence="7" id="KW-1015">Disulfide bond</keyword>
<evidence type="ECO:0000256" key="6">
    <source>
        <dbReference type="ARBA" id="ARBA00023136"/>
    </source>
</evidence>
<dbReference type="RefSeq" id="XP_030834857.1">
    <property type="nucleotide sequence ID" value="XM_030978997.1"/>
</dbReference>
<dbReference type="SMART" id="SM00406">
    <property type="entry name" value="IGv"/>
    <property type="match status" value="1"/>
</dbReference>
<evidence type="ECO:0000259" key="13">
    <source>
        <dbReference type="PROSITE" id="PS50835"/>
    </source>
</evidence>
<feature type="domain" description="Ig-like" evidence="13">
    <location>
        <begin position="137"/>
        <end position="241"/>
    </location>
</feature>
<evidence type="ECO:0000256" key="5">
    <source>
        <dbReference type="ARBA" id="ARBA00022989"/>
    </source>
</evidence>
<evidence type="ECO:0000256" key="3">
    <source>
        <dbReference type="ARBA" id="ARBA00022692"/>
    </source>
</evidence>
<dbReference type="AlphaFoldDB" id="A0A7M7NDG3"/>
<dbReference type="PROSITE" id="PS50835">
    <property type="entry name" value="IG_LIKE"/>
    <property type="match status" value="2"/>
</dbReference>
<dbReference type="OrthoDB" id="8897154at2759"/>
<dbReference type="Gene3D" id="2.60.40.10">
    <property type="entry name" value="Immunoglobulins"/>
    <property type="match status" value="2"/>
</dbReference>
<dbReference type="InterPro" id="IPR027417">
    <property type="entry name" value="P-loop_NTPase"/>
</dbReference>
<proteinExistence type="predicted"/>
<dbReference type="GO" id="GO:0005886">
    <property type="term" value="C:plasma membrane"/>
    <property type="evidence" value="ECO:0007669"/>
    <property type="project" value="UniProtKB-SubCell"/>
</dbReference>
<feature type="chain" id="PRO_5029460931" description="Ig-like domain-containing protein" evidence="12">
    <location>
        <begin position="22"/>
        <end position="418"/>
    </location>
</feature>
<accession>A0A7M7NDG3</accession>
<dbReference type="InterPro" id="IPR051713">
    <property type="entry name" value="T-cell_Activation_Regulation"/>
</dbReference>
<dbReference type="Proteomes" id="UP000007110">
    <property type="component" value="Unassembled WGS sequence"/>
</dbReference>
<protein>
    <recommendedName>
        <fullName evidence="13">Ig-like domain-containing protein</fullName>
    </recommendedName>
</protein>
<feature type="domain" description="Ig-like" evidence="13">
    <location>
        <begin position="21"/>
        <end position="127"/>
    </location>
</feature>
<dbReference type="EnsemblMetazoa" id="XM_030978997">
    <property type="protein sequence ID" value="XP_030834857"/>
    <property type="gene ID" value="LOC115921503"/>
</dbReference>
<keyword evidence="4 12" id="KW-0732">Signal</keyword>
<reference evidence="15" key="1">
    <citation type="submission" date="2015-02" db="EMBL/GenBank/DDBJ databases">
        <title>Genome sequencing for Strongylocentrotus purpuratus.</title>
        <authorList>
            <person name="Murali S."/>
            <person name="Liu Y."/>
            <person name="Vee V."/>
            <person name="English A."/>
            <person name="Wang M."/>
            <person name="Skinner E."/>
            <person name="Han Y."/>
            <person name="Muzny D.M."/>
            <person name="Worley K.C."/>
            <person name="Gibbs R.A."/>
        </authorList>
    </citation>
    <scope>NUCLEOTIDE SEQUENCE</scope>
</reference>
<feature type="transmembrane region" description="Helical" evidence="11">
    <location>
        <begin position="254"/>
        <end position="276"/>
    </location>
</feature>
<dbReference type="SMART" id="SM00409">
    <property type="entry name" value="IG"/>
    <property type="match status" value="2"/>
</dbReference>
<evidence type="ECO:0000256" key="8">
    <source>
        <dbReference type="ARBA" id="ARBA00023170"/>
    </source>
</evidence>
<dbReference type="Pfam" id="PF08205">
    <property type="entry name" value="C2-set_2"/>
    <property type="match status" value="1"/>
</dbReference>
<evidence type="ECO:0000256" key="2">
    <source>
        <dbReference type="ARBA" id="ARBA00022475"/>
    </source>
</evidence>
<organism evidence="14 15">
    <name type="scientific">Strongylocentrotus purpuratus</name>
    <name type="common">Purple sea urchin</name>
    <dbReference type="NCBI Taxonomy" id="7668"/>
    <lineage>
        <taxon>Eukaryota</taxon>
        <taxon>Metazoa</taxon>
        <taxon>Echinodermata</taxon>
        <taxon>Eleutherozoa</taxon>
        <taxon>Echinozoa</taxon>
        <taxon>Echinoidea</taxon>
        <taxon>Euechinoidea</taxon>
        <taxon>Echinacea</taxon>
        <taxon>Camarodonta</taxon>
        <taxon>Echinidea</taxon>
        <taxon>Strongylocentrotidae</taxon>
        <taxon>Strongylocentrotus</taxon>
    </lineage>
</organism>
<evidence type="ECO:0000256" key="1">
    <source>
        <dbReference type="ARBA" id="ARBA00004251"/>
    </source>
</evidence>
<dbReference type="InterPro" id="IPR036179">
    <property type="entry name" value="Ig-like_dom_sf"/>
</dbReference>
<keyword evidence="5 11" id="KW-1133">Transmembrane helix</keyword>
<evidence type="ECO:0000256" key="11">
    <source>
        <dbReference type="SAM" id="Phobius"/>
    </source>
</evidence>
<keyword evidence="2" id="KW-1003">Cell membrane</keyword>
<keyword evidence="10" id="KW-0393">Immunoglobulin domain</keyword>
<evidence type="ECO:0000313" key="14">
    <source>
        <dbReference type="EnsemblMetazoa" id="XP_030834857"/>
    </source>
</evidence>
<dbReference type="SUPFAM" id="SSF52540">
    <property type="entry name" value="P-loop containing nucleoside triphosphate hydrolases"/>
    <property type="match status" value="1"/>
</dbReference>
<evidence type="ECO:0000256" key="12">
    <source>
        <dbReference type="SAM" id="SignalP"/>
    </source>
</evidence>
<dbReference type="InParanoid" id="A0A7M7NDG3"/>
<dbReference type="PANTHER" id="PTHR25466:SF9">
    <property type="entry name" value="FIBRONECTIN TYPE-III DOMAIN-CONTAINING PROTEIN"/>
    <property type="match status" value="1"/>
</dbReference>
<evidence type="ECO:0000256" key="7">
    <source>
        <dbReference type="ARBA" id="ARBA00023157"/>
    </source>
</evidence>
<dbReference type="OMA" id="FRITEDY"/>
<keyword evidence="9" id="KW-0325">Glycoprotein</keyword>
<evidence type="ECO:0000256" key="10">
    <source>
        <dbReference type="ARBA" id="ARBA00023319"/>
    </source>
</evidence>
<sequence>MKFYNHALVALLAVLFSGVDSNLEVITNPNATAYRGGNITLPCRFSGVPEAVYWHKHNRTGAPDDQATLVVSKVKDQDVYQPVDPRYDITTDHSLVISDVQIEDETTYSCEVSVPNAPTGKNYTALTVIALAKKLYPVVRGCMVTERAKPGKCVYEVRADTENFVLMCRVEQVKPVVSLSWTNQYNDERTINRLVTGPDEDGLFNATSELRVSRTEIENGDSFVCKATGESVKGTSALVVTVKYPSGLSSGGKAGIAIFVLIVIAVIGIGIGFFLWRRKKEQEKKEAKREAEMKDPEMEPLSPLQSKFEVLAEKIKNYKPGSFSRLEKKKGRIWPEVTRLGVFGVTNAGKSSLVRSLNFSLTGEFIDVEVATSESIGGLTTIPKPFCLTDHLTVVDNRGLKDLDVSGINGIMDQIREY</sequence>
<dbReference type="InterPro" id="IPR013783">
    <property type="entry name" value="Ig-like_fold"/>
</dbReference>
<keyword evidence="8" id="KW-0675">Receptor</keyword>
<evidence type="ECO:0000256" key="4">
    <source>
        <dbReference type="ARBA" id="ARBA00022729"/>
    </source>
</evidence>
<dbReference type="InterPro" id="IPR013162">
    <property type="entry name" value="CD80_C2-set"/>
</dbReference>